<dbReference type="RefSeq" id="WP_270895686.1">
    <property type="nucleotide sequence ID" value="NZ_JBHSPF010000005.1"/>
</dbReference>
<dbReference type="InterPro" id="IPR038726">
    <property type="entry name" value="PDDEXK_AddAB-type"/>
</dbReference>
<protein>
    <submittedName>
        <fullName evidence="9">PD-(D/E)XK nuclease family protein</fullName>
    </submittedName>
</protein>
<keyword evidence="4" id="KW-0347">Helicase</keyword>
<keyword evidence="5" id="KW-0067">ATP-binding</keyword>
<dbReference type="EMBL" id="JBHSPF010000005">
    <property type="protein sequence ID" value="MFC5627492.1"/>
    <property type="molecule type" value="Genomic_DNA"/>
</dbReference>
<reference evidence="10" key="1">
    <citation type="journal article" date="2019" name="Int. J. Syst. Evol. Microbiol.">
        <title>The Global Catalogue of Microorganisms (GCM) 10K type strain sequencing project: providing services to taxonomists for standard genome sequencing and annotation.</title>
        <authorList>
            <consortium name="The Broad Institute Genomics Platform"/>
            <consortium name="The Broad Institute Genome Sequencing Center for Infectious Disease"/>
            <person name="Wu L."/>
            <person name="Ma J."/>
        </authorList>
    </citation>
    <scope>NUCLEOTIDE SEQUENCE [LARGE SCALE GENOMIC DNA]</scope>
    <source>
        <strain evidence="10">CGMCC 1.15790</strain>
    </source>
</reference>
<comment type="caution">
    <text evidence="9">The sequence shown here is derived from an EMBL/GenBank/DDBJ whole genome shotgun (WGS) entry which is preliminary data.</text>
</comment>
<evidence type="ECO:0000256" key="2">
    <source>
        <dbReference type="ARBA" id="ARBA00022763"/>
    </source>
</evidence>
<accession>A0ABW0U231</accession>
<organism evidence="9 10">
    <name type="scientific">Aliibacillus thermotolerans</name>
    <dbReference type="NCBI Taxonomy" id="1834418"/>
    <lineage>
        <taxon>Bacteria</taxon>
        <taxon>Bacillati</taxon>
        <taxon>Bacillota</taxon>
        <taxon>Bacilli</taxon>
        <taxon>Bacillales</taxon>
        <taxon>Bacillaceae</taxon>
        <taxon>Aliibacillus</taxon>
    </lineage>
</organism>
<evidence type="ECO:0000313" key="9">
    <source>
        <dbReference type="EMBL" id="MFC5627492.1"/>
    </source>
</evidence>
<keyword evidence="6" id="KW-0238">DNA-binding</keyword>
<evidence type="ECO:0000256" key="4">
    <source>
        <dbReference type="ARBA" id="ARBA00022806"/>
    </source>
</evidence>
<keyword evidence="3" id="KW-0378">Hydrolase</keyword>
<dbReference type="Proteomes" id="UP001596143">
    <property type="component" value="Unassembled WGS sequence"/>
</dbReference>
<keyword evidence="2" id="KW-0227">DNA damage</keyword>
<dbReference type="Pfam" id="PF12705">
    <property type="entry name" value="PDDEXK_1"/>
    <property type="match status" value="1"/>
</dbReference>
<sequence length="310" mass="37355">MFVVKTYPEFSWSLSRHYTLTECKRRYAYQYYVSHNGWLKDAPPEARHAYRLKNITNLEMFFGSIVHETIKKAIDYYLQTNKLPEEITLREYIRKRLNNGFLDSTRRKEQWFKHPNKTTMFHEIYYKETNQLPTEKVEKITHRLQVAMQHFLSSQTVHELKTQSIDIKEAEKFRVLRIGQLKVYVVLDLLYYDRSKNHWVIVDWKTGKRSEEDLYQLALYVLYLMNAYSIPHHQDIVIRNEYLLEGDVAEQQIDEVTLEKVQELIGTSVDWMYSLLEDPSQNQPLPLEEFPKTDNKNTCRFCNFYELCYS</sequence>
<keyword evidence="7" id="KW-0234">DNA repair</keyword>
<evidence type="ECO:0000256" key="5">
    <source>
        <dbReference type="ARBA" id="ARBA00022840"/>
    </source>
</evidence>
<proteinExistence type="predicted"/>
<keyword evidence="1" id="KW-0547">Nucleotide-binding</keyword>
<evidence type="ECO:0000256" key="3">
    <source>
        <dbReference type="ARBA" id="ARBA00022801"/>
    </source>
</evidence>
<evidence type="ECO:0000313" key="10">
    <source>
        <dbReference type="Proteomes" id="UP001596143"/>
    </source>
</evidence>
<feature type="domain" description="PD-(D/E)XK endonuclease-like" evidence="8">
    <location>
        <begin position="11"/>
        <end position="308"/>
    </location>
</feature>
<keyword evidence="10" id="KW-1185">Reference proteome</keyword>
<name>A0ABW0U231_9BACI</name>
<dbReference type="InterPro" id="IPR011604">
    <property type="entry name" value="PDDEXK-like_dom_sf"/>
</dbReference>
<evidence type="ECO:0000256" key="6">
    <source>
        <dbReference type="ARBA" id="ARBA00023125"/>
    </source>
</evidence>
<evidence type="ECO:0000256" key="7">
    <source>
        <dbReference type="ARBA" id="ARBA00023204"/>
    </source>
</evidence>
<evidence type="ECO:0000256" key="1">
    <source>
        <dbReference type="ARBA" id="ARBA00022741"/>
    </source>
</evidence>
<dbReference type="Gene3D" id="3.90.320.10">
    <property type="match status" value="1"/>
</dbReference>
<gene>
    <name evidence="9" type="ORF">ACFPTR_01090</name>
</gene>
<evidence type="ECO:0000259" key="8">
    <source>
        <dbReference type="Pfam" id="PF12705"/>
    </source>
</evidence>